<keyword evidence="13 16" id="KW-0464">Manganese</keyword>
<evidence type="ECO:0000256" key="5">
    <source>
        <dbReference type="ARBA" id="ARBA00022454"/>
    </source>
</evidence>
<evidence type="ECO:0000256" key="4">
    <source>
        <dbReference type="ARBA" id="ARBA00009028"/>
    </source>
</evidence>
<evidence type="ECO:0000256" key="7">
    <source>
        <dbReference type="ARBA" id="ARBA00022723"/>
    </source>
</evidence>
<dbReference type="InterPro" id="IPR038487">
    <property type="entry name" value="Mre11_capping_dom"/>
</dbReference>
<dbReference type="EnsemblMetazoa" id="XM_019912089.1">
    <property type="protein sequence ID" value="XP_019767648.1"/>
    <property type="gene ID" value="LOC109542739"/>
</dbReference>
<evidence type="ECO:0000256" key="9">
    <source>
        <dbReference type="ARBA" id="ARBA00022763"/>
    </source>
</evidence>
<dbReference type="InterPro" id="IPR029052">
    <property type="entry name" value="Metallo-depent_PP-like"/>
</dbReference>
<dbReference type="PANTHER" id="PTHR10139">
    <property type="entry name" value="DOUBLE-STRAND BREAK REPAIR PROTEIN MRE11"/>
    <property type="match status" value="1"/>
</dbReference>
<dbReference type="GO" id="GO:0000014">
    <property type="term" value="F:single-stranded DNA endodeoxyribonuclease activity"/>
    <property type="evidence" value="ECO:0007669"/>
    <property type="project" value="TreeGrafter"/>
</dbReference>
<dbReference type="FunFam" id="3.60.21.10:FF:000011">
    <property type="entry name" value="Double-strand break repair protein"/>
    <property type="match status" value="1"/>
</dbReference>
<dbReference type="NCBIfam" id="TIGR00583">
    <property type="entry name" value="mre11"/>
    <property type="match status" value="1"/>
</dbReference>
<dbReference type="GO" id="GO:0000723">
    <property type="term" value="P:telomere maintenance"/>
    <property type="evidence" value="ECO:0007669"/>
    <property type="project" value="TreeGrafter"/>
</dbReference>
<proteinExistence type="inferred from homology"/>
<dbReference type="InterPro" id="IPR041796">
    <property type="entry name" value="Mre11_N"/>
</dbReference>
<dbReference type="PIRSF" id="PIRSF000882">
    <property type="entry name" value="DSB_repair_MRE11"/>
    <property type="match status" value="1"/>
</dbReference>
<evidence type="ECO:0000256" key="6">
    <source>
        <dbReference type="ARBA" id="ARBA00022722"/>
    </source>
</evidence>
<dbReference type="InterPro" id="IPR003701">
    <property type="entry name" value="Mre11"/>
</dbReference>
<keyword evidence="11 16" id="KW-0269">Exonuclease</keyword>
<evidence type="ECO:0000256" key="19">
    <source>
        <dbReference type="SAM" id="MobiDB-lite"/>
    </source>
</evidence>
<keyword evidence="8 16" id="KW-0255">Endonuclease</keyword>
<feature type="active site" description="Proton donor" evidence="17">
    <location>
        <position position="139"/>
    </location>
</feature>
<keyword evidence="5" id="KW-0158">Chromosome</keyword>
<evidence type="ECO:0000256" key="11">
    <source>
        <dbReference type="ARBA" id="ARBA00022839"/>
    </source>
</evidence>
<reference evidence="23 24" key="1">
    <citation type="journal article" date="2013" name="Genome Biol.">
        <title>Draft genome of the mountain pine beetle, Dendroctonus ponderosae Hopkins, a major forest pest.</title>
        <authorList>
            <person name="Keeling C.I."/>
            <person name="Yuen M.M."/>
            <person name="Liao N.Y."/>
            <person name="Docking T.R."/>
            <person name="Chan S.K."/>
            <person name="Taylor G.A."/>
            <person name="Palmquist D.L."/>
            <person name="Jackman S.D."/>
            <person name="Nguyen A."/>
            <person name="Li M."/>
            <person name="Henderson H."/>
            <person name="Janes J.K."/>
            <person name="Zhao Y."/>
            <person name="Pandoh P."/>
            <person name="Moore R."/>
            <person name="Sperling F.A."/>
            <person name="Huber D.P."/>
            <person name="Birol I."/>
            <person name="Jones S.J."/>
            <person name="Bohlmann J."/>
        </authorList>
    </citation>
    <scope>NUCLEOTIDE SEQUENCE</scope>
</reference>
<dbReference type="InterPro" id="IPR004843">
    <property type="entry name" value="Calcineurin-like_PHP"/>
</dbReference>
<dbReference type="KEGG" id="dpa:109542739"/>
<evidence type="ECO:0000256" key="14">
    <source>
        <dbReference type="ARBA" id="ARBA00023242"/>
    </source>
</evidence>
<dbReference type="GO" id="GO:0008296">
    <property type="term" value="F:3'-5'-DNA exonuclease activity"/>
    <property type="evidence" value="ECO:0007669"/>
    <property type="project" value="InterPro"/>
</dbReference>
<dbReference type="AlphaFoldDB" id="U4UBI3"/>
<dbReference type="PANTHER" id="PTHR10139:SF1">
    <property type="entry name" value="DOUBLE-STRAND BREAK REPAIR PROTEIN MRE11"/>
    <property type="match status" value="1"/>
</dbReference>
<dbReference type="Proteomes" id="UP000030742">
    <property type="component" value="Unassembled WGS sequence"/>
</dbReference>
<feature type="domain" description="Mre11 DNA-binding" evidence="20">
    <location>
        <begin position="301"/>
        <end position="469"/>
    </location>
</feature>
<dbReference type="OrthoDB" id="30417at2759"/>
<comment type="function">
    <text evidence="16">Core component of the MRN complex, which plays a central role in double-strand break (DSB) repair, DNA recombination, maintenance of telomere integrity and meiosis. The MRN complex is involved in the repair of DNA double-strand breaks (DSBs) via homologous recombination (HR), an error-free mechanism which primarily occurs during S and G2 phases. The complex (1) mediates the end resection of damaged DNA, which generates proper single-stranded DNA, a key initial steps in HR, and is (2) required for the recruitment of other repair factors and efficient activation of ATM and ATR upon DNA damage. Within the MRN complex, MRE11 possesses both single-strand endonuclease activity and double-strand-specific 3'-5' exonuclease activity. MRE11 first endonucleolytically cleaves the 5' strand at DNA DSB ends to prevent non-homologous end joining (NHEJ) and licence HR. It then generates a single-stranded DNA gap via 3' to 5' exonucleolytic degradation, which is required for single-strand invasion and recombination.</text>
</comment>
<evidence type="ECO:0000313" key="21">
    <source>
        <dbReference type="EMBL" id="ERL91289.1"/>
    </source>
</evidence>
<evidence type="ECO:0000256" key="16">
    <source>
        <dbReference type="PIRNR" id="PIRNR000882"/>
    </source>
</evidence>
<keyword evidence="6 16" id="KW-0540">Nuclease</keyword>
<evidence type="ECO:0000256" key="2">
    <source>
        <dbReference type="ARBA" id="ARBA00004123"/>
    </source>
</evidence>
<dbReference type="InterPro" id="IPR007281">
    <property type="entry name" value="Mre11_DNA-bd"/>
</dbReference>
<dbReference type="SMART" id="SM01347">
    <property type="entry name" value="Mre11_DNA_bind"/>
    <property type="match status" value="1"/>
</dbReference>
<dbReference type="EnsemblMetazoa" id="XM_019912091.1">
    <property type="protein sequence ID" value="XP_019767650.1"/>
    <property type="gene ID" value="LOC109542739"/>
</dbReference>
<name>U4UBI3_DENPD</name>
<evidence type="ECO:0000256" key="12">
    <source>
        <dbReference type="ARBA" id="ARBA00023204"/>
    </source>
</evidence>
<dbReference type="CDD" id="cd00840">
    <property type="entry name" value="MPP_Mre11_N"/>
    <property type="match status" value="1"/>
</dbReference>
<dbReference type="SUPFAM" id="SSF56300">
    <property type="entry name" value="Metallo-dependent phosphatases"/>
    <property type="match status" value="1"/>
</dbReference>
<evidence type="ECO:0000256" key="8">
    <source>
        <dbReference type="ARBA" id="ARBA00022759"/>
    </source>
</evidence>
<evidence type="ECO:0000256" key="3">
    <source>
        <dbReference type="ARBA" id="ARBA00004286"/>
    </source>
</evidence>
<keyword evidence="23" id="KW-1185">Reference proteome</keyword>
<dbReference type="Pfam" id="PF04152">
    <property type="entry name" value="Mre11_DNA_bind"/>
    <property type="match status" value="1"/>
</dbReference>
<evidence type="ECO:0000313" key="23">
    <source>
        <dbReference type="Proteomes" id="UP000019118"/>
    </source>
</evidence>
<evidence type="ECO:0000259" key="20">
    <source>
        <dbReference type="SMART" id="SM01347"/>
    </source>
</evidence>
<comment type="subcellular location">
    <subcellularLocation>
        <location evidence="3">Chromosome</location>
    </subcellularLocation>
    <subcellularLocation>
        <location evidence="2 16">Nucleus</location>
    </subcellularLocation>
</comment>
<dbReference type="GO" id="GO:0042138">
    <property type="term" value="P:meiotic DNA double-strand break formation"/>
    <property type="evidence" value="ECO:0007669"/>
    <property type="project" value="TreeGrafter"/>
</dbReference>
<dbReference type="GO" id="GO:0007095">
    <property type="term" value="P:mitotic G2 DNA damage checkpoint signaling"/>
    <property type="evidence" value="ECO:0007669"/>
    <property type="project" value="TreeGrafter"/>
</dbReference>
<dbReference type="Gene3D" id="3.30.110.110">
    <property type="entry name" value="Mre11, capping domain"/>
    <property type="match status" value="1"/>
</dbReference>
<organism evidence="21 24">
    <name type="scientific">Dendroctonus ponderosae</name>
    <name type="common">Mountain pine beetle</name>
    <dbReference type="NCBI Taxonomy" id="77166"/>
    <lineage>
        <taxon>Eukaryota</taxon>
        <taxon>Metazoa</taxon>
        <taxon>Ecdysozoa</taxon>
        <taxon>Arthropoda</taxon>
        <taxon>Hexapoda</taxon>
        <taxon>Insecta</taxon>
        <taxon>Pterygota</taxon>
        <taxon>Neoptera</taxon>
        <taxon>Endopterygota</taxon>
        <taxon>Coleoptera</taxon>
        <taxon>Polyphaga</taxon>
        <taxon>Cucujiformia</taxon>
        <taxon>Curculionidae</taxon>
        <taxon>Scolytinae</taxon>
        <taxon>Dendroctonus</taxon>
    </lineage>
</organism>
<feature type="compositionally biased region" description="Basic residues" evidence="19">
    <location>
        <begin position="576"/>
        <end position="588"/>
    </location>
</feature>
<dbReference type="GO" id="GO:0097552">
    <property type="term" value="P:mitochondrial double-strand break repair via homologous recombination"/>
    <property type="evidence" value="ECO:0007669"/>
    <property type="project" value="TreeGrafter"/>
</dbReference>
<dbReference type="GO" id="GO:0035861">
    <property type="term" value="C:site of double-strand break"/>
    <property type="evidence" value="ECO:0007669"/>
    <property type="project" value="TreeGrafter"/>
</dbReference>
<evidence type="ECO:0000313" key="24">
    <source>
        <dbReference type="Proteomes" id="UP000030742"/>
    </source>
</evidence>
<gene>
    <name evidence="22" type="primary">109542739</name>
    <name evidence="21" type="ORF">D910_08622</name>
</gene>
<keyword evidence="10 16" id="KW-0378">Hydrolase</keyword>
<keyword evidence="7" id="KW-0479">Metal-binding</keyword>
<evidence type="ECO:0000256" key="18">
    <source>
        <dbReference type="RuleBase" id="RU003447"/>
    </source>
</evidence>
<protein>
    <recommendedName>
        <fullName evidence="16">Double-strand break repair protein</fullName>
    </recommendedName>
</protein>
<reference evidence="22" key="2">
    <citation type="submission" date="2024-08" db="UniProtKB">
        <authorList>
            <consortium name="EnsemblMetazoa"/>
        </authorList>
    </citation>
    <scope>IDENTIFICATION</scope>
</reference>
<dbReference type="GO" id="GO:0031573">
    <property type="term" value="P:mitotic intra-S DNA damage checkpoint signaling"/>
    <property type="evidence" value="ECO:0007669"/>
    <property type="project" value="TreeGrafter"/>
</dbReference>
<evidence type="ECO:0000256" key="1">
    <source>
        <dbReference type="ARBA" id="ARBA00001936"/>
    </source>
</evidence>
<accession>U4UBI3</accession>
<keyword evidence="9 16" id="KW-0227">DNA damage</keyword>
<sequence length="588" mass="65824">MSSESPDEECIARQAEEHDEDVFSILVATDIHLGFAEKDPVRANDTFDTFEEVLKTAKENRVDFLLLGGDLFHESRPSTYCIYKCIELLKRYCLGDEPVQVEFLSDPSHNFSNTGDDTVNYEDPNLNVELPVFSVHGNHDDPTGEHQISAMNLVASTGLVNYFGKCSDHSSVEIQPILLRKGQTKLALYGLSHIKDEKLARLIFDKKFSFAIPPEPDWFHLLVLHQNRANRGVKTFVPDDALPDILDLVIWGHEHDCRIEPERTNSKTHILQPGSTVATSLCIGEAIPKHVALLKVYKNNFHITPVPLKTVRPFVFREMILKKLDGQPDEEEVECTDQLLTRQTHAEKQVESEIEIMITEANQQGQLGNKLPLLRLIVAYVDESQTFNTIRFGQKYIGRVANPKDMVKLRSTVKKSPRHGKEKNEFLTPVNQSLPSRVEDLVMQYFEDNQQKQLKCLSLNFLNASVVKCIDANEYDAPVLVTKELINELRTKLEESSIDIDGVDGFVNNAKEQEADGASAVNKILDRLQTRKRPNVNQEIDSDSDLDATNGVASSPGAPPTLPAKKPGARGGRGSRGARGRGRGKALS</sequence>
<evidence type="ECO:0000256" key="10">
    <source>
        <dbReference type="ARBA" id="ARBA00022801"/>
    </source>
</evidence>
<evidence type="ECO:0000313" key="22">
    <source>
        <dbReference type="EnsemblMetazoa" id="XP_019767648.1"/>
    </source>
</evidence>
<keyword evidence="12 16" id="KW-0234">DNA repair</keyword>
<feature type="region of interest" description="Disordered" evidence="19">
    <location>
        <begin position="530"/>
        <end position="588"/>
    </location>
</feature>
<keyword evidence="14 16" id="KW-0539">Nucleus</keyword>
<keyword evidence="15 16" id="KW-0469">Meiosis</keyword>
<dbReference type="Gene3D" id="3.60.21.10">
    <property type="match status" value="1"/>
</dbReference>
<comment type="similarity">
    <text evidence="4 16 18">Belongs to the MRE11/RAD32 family.</text>
</comment>
<evidence type="ECO:0000256" key="17">
    <source>
        <dbReference type="PIRSR" id="PIRSR000882-1"/>
    </source>
</evidence>
<comment type="cofactor">
    <cofactor evidence="1 16">
        <name>Mn(2+)</name>
        <dbReference type="ChEBI" id="CHEBI:29035"/>
    </cofactor>
</comment>
<dbReference type="GO" id="GO:0000724">
    <property type="term" value="P:double-strand break repair via homologous recombination"/>
    <property type="evidence" value="ECO:0007669"/>
    <property type="project" value="TreeGrafter"/>
</dbReference>
<dbReference type="GO" id="GO:0006303">
    <property type="term" value="P:double-strand break repair via nonhomologous end joining"/>
    <property type="evidence" value="ECO:0007669"/>
    <property type="project" value="TreeGrafter"/>
</dbReference>
<dbReference type="GO" id="GO:0030145">
    <property type="term" value="F:manganese ion binding"/>
    <property type="evidence" value="ECO:0007669"/>
    <property type="project" value="UniProtKB-UniRule"/>
</dbReference>
<dbReference type="GO" id="GO:0030870">
    <property type="term" value="C:Mre11 complex"/>
    <property type="evidence" value="ECO:0007669"/>
    <property type="project" value="UniProtKB-UniRule"/>
</dbReference>
<dbReference type="Pfam" id="PF00149">
    <property type="entry name" value="Metallophos"/>
    <property type="match status" value="1"/>
</dbReference>
<dbReference type="EMBL" id="KB632279">
    <property type="protein sequence ID" value="ERL91289.1"/>
    <property type="molecule type" value="Genomic_DNA"/>
</dbReference>
<evidence type="ECO:0000256" key="13">
    <source>
        <dbReference type="ARBA" id="ARBA00023211"/>
    </source>
</evidence>
<dbReference type="STRING" id="77166.U4UBI3"/>
<dbReference type="Proteomes" id="UP000019118">
    <property type="component" value="Unassembled WGS sequence"/>
</dbReference>
<evidence type="ECO:0000256" key="15">
    <source>
        <dbReference type="ARBA" id="ARBA00023254"/>
    </source>
</evidence>